<protein>
    <recommendedName>
        <fullName evidence="11">Xanthine/uracil permease</fullName>
    </recommendedName>
</protein>
<comment type="subcellular location">
    <subcellularLocation>
        <location evidence="1">Endomembrane system</location>
        <topology evidence="1">Multi-pass membrane protein</topology>
    </subcellularLocation>
</comment>
<feature type="region of interest" description="Disordered" evidence="7">
    <location>
        <begin position="543"/>
        <end position="583"/>
    </location>
</feature>
<keyword evidence="3" id="KW-0813">Transport</keyword>
<dbReference type="GO" id="GO:0005345">
    <property type="term" value="F:purine nucleobase transmembrane transporter activity"/>
    <property type="evidence" value="ECO:0007669"/>
    <property type="project" value="TreeGrafter"/>
</dbReference>
<feature type="transmembrane region" description="Helical" evidence="8">
    <location>
        <begin position="432"/>
        <end position="449"/>
    </location>
</feature>
<comment type="similarity">
    <text evidence="2">Belongs to the nucleobase:cation symporter-2 (NCS2) (TC 2.A.40) family. Azg-like subfamily.</text>
</comment>
<dbReference type="InterPro" id="IPR006043">
    <property type="entry name" value="NCS2"/>
</dbReference>
<feature type="transmembrane region" description="Helical" evidence="8">
    <location>
        <begin position="328"/>
        <end position="351"/>
    </location>
</feature>
<evidence type="ECO:0000313" key="10">
    <source>
        <dbReference type="Proteomes" id="UP000297716"/>
    </source>
</evidence>
<dbReference type="GO" id="GO:0015853">
    <property type="term" value="P:adenine transport"/>
    <property type="evidence" value="ECO:0007669"/>
    <property type="project" value="TreeGrafter"/>
</dbReference>
<dbReference type="GO" id="GO:0015854">
    <property type="term" value="P:guanine transport"/>
    <property type="evidence" value="ECO:0007669"/>
    <property type="project" value="TreeGrafter"/>
</dbReference>
<name>A0A4Z0YIM2_9PEZI</name>
<feature type="transmembrane region" description="Helical" evidence="8">
    <location>
        <begin position="149"/>
        <end position="171"/>
    </location>
</feature>
<keyword evidence="6 8" id="KW-0472">Membrane</keyword>
<feature type="transmembrane region" description="Helical" evidence="8">
    <location>
        <begin position="40"/>
        <end position="60"/>
    </location>
</feature>
<evidence type="ECO:0000313" key="9">
    <source>
        <dbReference type="EMBL" id="TGJ83317.1"/>
    </source>
</evidence>
<reference evidence="9 10" key="1">
    <citation type="submission" date="2019-03" db="EMBL/GenBank/DDBJ databases">
        <title>Draft genome sequence of Xylaria hypoxylon DSM 108379, a ubiquitous saprotrophic-parasitic fungi on hardwood.</title>
        <authorList>
            <person name="Buettner E."/>
            <person name="Leonhardt S."/>
            <person name="Gebauer A.M."/>
            <person name="Liers C."/>
            <person name="Hofrichter M."/>
            <person name="Kellner H."/>
        </authorList>
    </citation>
    <scope>NUCLEOTIDE SEQUENCE [LARGE SCALE GENOMIC DNA]</scope>
    <source>
        <strain evidence="9 10">DSM 108379</strain>
    </source>
</reference>
<dbReference type="Pfam" id="PF00860">
    <property type="entry name" value="Xan_ur_permease"/>
    <property type="match status" value="1"/>
</dbReference>
<proteinExistence type="inferred from homology"/>
<dbReference type="EMBL" id="SKBN01000098">
    <property type="protein sequence ID" value="TGJ83317.1"/>
    <property type="molecule type" value="Genomic_DNA"/>
</dbReference>
<feature type="transmembrane region" description="Helical" evidence="8">
    <location>
        <begin position="243"/>
        <end position="261"/>
    </location>
</feature>
<feature type="transmembrane region" description="Helical" evidence="8">
    <location>
        <begin position="183"/>
        <end position="202"/>
    </location>
</feature>
<evidence type="ECO:0000256" key="3">
    <source>
        <dbReference type="ARBA" id="ARBA00022448"/>
    </source>
</evidence>
<dbReference type="Proteomes" id="UP000297716">
    <property type="component" value="Unassembled WGS sequence"/>
</dbReference>
<evidence type="ECO:0000256" key="8">
    <source>
        <dbReference type="SAM" id="Phobius"/>
    </source>
</evidence>
<dbReference type="PANTHER" id="PTHR43337">
    <property type="entry name" value="XANTHINE/URACIL PERMEASE C887.17-RELATED"/>
    <property type="match status" value="1"/>
</dbReference>
<dbReference type="GO" id="GO:0012505">
    <property type="term" value="C:endomembrane system"/>
    <property type="evidence" value="ECO:0007669"/>
    <property type="project" value="UniProtKB-SubCell"/>
</dbReference>
<evidence type="ECO:0000256" key="4">
    <source>
        <dbReference type="ARBA" id="ARBA00022692"/>
    </source>
</evidence>
<dbReference type="AlphaFoldDB" id="A0A4Z0YIM2"/>
<gene>
    <name evidence="9" type="ORF">E0Z10_g5449</name>
</gene>
<sequence>MFSVNAINEKVARSAVGRWFRLDGCGHPKQRKGSLFTTEIRAGIAAFFAMAYILAVNASILSDSGAGKGPCDCAHTADDPFCEADTDYLLCVSEVKRDLVTATAAISAIASFCMGLFANLPVSLAPGLGINAYFAYNVVGYHGSGSTPYAVALTATFAEGFIFFALAFFGLRQWLARAIPRSIKLATSVGIGLFLTIIGFTYSEGLGILQGATSTPLVLAGCPETGFGIDGLCTEATKMRNPAMWVGIFAGGVLTVMLMMYRFKAAIIAGILLVSIISWPRTTSLTYFPYTDVGNDSFDFFRKVVDFHRISKTLVVQQWDISKHGGQFGLALITFLYVDILDTTGTLYAMARLANVVDPETHDFEGSTAAYMVDALSISIGSLFGCSPVTAFIESGAGITEGGRTGLTAMTTGICFFISVFFAPIFASIPPWATGSVLILVGSMMMPAAVDINWRYLGDAIPAFVTIVVMPFTYSIAYGLIAGILLYILINTLVWLIETASRGRLVPTNKAEKDPWTWRIPGGALPPWMVRAAHGKRDFWREESLATSESTTSEAMRADDNRSLSASMKGQPIEMSALNEKSA</sequence>
<keyword evidence="4 8" id="KW-0812">Transmembrane</keyword>
<evidence type="ECO:0000256" key="2">
    <source>
        <dbReference type="ARBA" id="ARBA00005697"/>
    </source>
</evidence>
<dbReference type="InterPro" id="IPR045018">
    <property type="entry name" value="Azg-like"/>
</dbReference>
<keyword evidence="10" id="KW-1185">Reference proteome</keyword>
<feature type="transmembrane region" description="Helical" evidence="8">
    <location>
        <begin position="405"/>
        <end position="426"/>
    </location>
</feature>
<feature type="transmembrane region" description="Helical" evidence="8">
    <location>
        <begin position="480"/>
        <end position="497"/>
    </location>
</feature>
<dbReference type="STRING" id="37992.A0A4Z0YIM2"/>
<dbReference type="GO" id="GO:0005886">
    <property type="term" value="C:plasma membrane"/>
    <property type="evidence" value="ECO:0007669"/>
    <property type="project" value="TreeGrafter"/>
</dbReference>
<feature type="compositionally biased region" description="Low complexity" evidence="7">
    <location>
        <begin position="545"/>
        <end position="555"/>
    </location>
</feature>
<dbReference type="PANTHER" id="PTHR43337:SF1">
    <property type="entry name" value="XANTHINE_URACIL PERMEASE C887.17-RELATED"/>
    <property type="match status" value="1"/>
</dbReference>
<evidence type="ECO:0000256" key="1">
    <source>
        <dbReference type="ARBA" id="ARBA00004127"/>
    </source>
</evidence>
<feature type="transmembrane region" description="Helical" evidence="8">
    <location>
        <begin position="371"/>
        <end position="393"/>
    </location>
</feature>
<dbReference type="OrthoDB" id="431212at2759"/>
<evidence type="ECO:0000256" key="7">
    <source>
        <dbReference type="SAM" id="MobiDB-lite"/>
    </source>
</evidence>
<accession>A0A4Z0YIM2</accession>
<evidence type="ECO:0008006" key="11">
    <source>
        <dbReference type="Google" id="ProtNLM"/>
    </source>
</evidence>
<comment type="caution">
    <text evidence="9">The sequence shown here is derived from an EMBL/GenBank/DDBJ whole genome shotgun (WGS) entry which is preliminary data.</text>
</comment>
<organism evidence="9 10">
    <name type="scientific">Xylaria hypoxylon</name>
    <dbReference type="NCBI Taxonomy" id="37992"/>
    <lineage>
        <taxon>Eukaryota</taxon>
        <taxon>Fungi</taxon>
        <taxon>Dikarya</taxon>
        <taxon>Ascomycota</taxon>
        <taxon>Pezizomycotina</taxon>
        <taxon>Sordariomycetes</taxon>
        <taxon>Xylariomycetidae</taxon>
        <taxon>Xylariales</taxon>
        <taxon>Xylariaceae</taxon>
        <taxon>Xylaria</taxon>
    </lineage>
</organism>
<evidence type="ECO:0000256" key="5">
    <source>
        <dbReference type="ARBA" id="ARBA00022989"/>
    </source>
</evidence>
<evidence type="ECO:0000256" key="6">
    <source>
        <dbReference type="ARBA" id="ARBA00023136"/>
    </source>
</evidence>
<keyword evidence="5 8" id="KW-1133">Transmembrane helix</keyword>